<feature type="binding site" evidence="7">
    <location>
        <position position="20"/>
    </location>
    <ligand>
        <name>phosphoenolpyruvate</name>
        <dbReference type="ChEBI" id="CHEBI:58702"/>
    </ligand>
</feature>
<keyword evidence="4 7" id="KW-0808">Transferase</keyword>
<dbReference type="PANTHER" id="PTHR21090:SF5">
    <property type="entry name" value="PENTAFUNCTIONAL AROM POLYPEPTIDE"/>
    <property type="match status" value="1"/>
</dbReference>
<evidence type="ECO:0000259" key="8">
    <source>
        <dbReference type="Pfam" id="PF00275"/>
    </source>
</evidence>
<dbReference type="CDD" id="cd01556">
    <property type="entry name" value="EPSP_synthase"/>
    <property type="match status" value="1"/>
</dbReference>
<evidence type="ECO:0000256" key="5">
    <source>
        <dbReference type="ARBA" id="ARBA00023141"/>
    </source>
</evidence>
<dbReference type="EC" id="2.5.1.19" evidence="7"/>
<evidence type="ECO:0000256" key="4">
    <source>
        <dbReference type="ARBA" id="ARBA00022679"/>
    </source>
</evidence>
<evidence type="ECO:0000256" key="7">
    <source>
        <dbReference type="HAMAP-Rule" id="MF_00210"/>
    </source>
</evidence>
<feature type="binding site" evidence="7">
    <location>
        <position position="320"/>
    </location>
    <ligand>
        <name>3-phosphoshikimate</name>
        <dbReference type="ChEBI" id="CHEBI:145989"/>
    </ligand>
</feature>
<dbReference type="InterPro" id="IPR001986">
    <property type="entry name" value="Enolpyruvate_Tfrase_dom"/>
</dbReference>
<comment type="catalytic activity">
    <reaction evidence="6">
        <text>3-phosphoshikimate + phosphoenolpyruvate = 5-O-(1-carboxyvinyl)-3-phosphoshikimate + phosphate</text>
        <dbReference type="Rhea" id="RHEA:21256"/>
        <dbReference type="ChEBI" id="CHEBI:43474"/>
        <dbReference type="ChEBI" id="CHEBI:57701"/>
        <dbReference type="ChEBI" id="CHEBI:58702"/>
        <dbReference type="ChEBI" id="CHEBI:145989"/>
        <dbReference type="EC" id="2.5.1.19"/>
    </reaction>
    <physiologicalReaction direction="left-to-right" evidence="6">
        <dbReference type="Rhea" id="RHEA:21257"/>
    </physiologicalReaction>
</comment>
<dbReference type="InterPro" id="IPR013792">
    <property type="entry name" value="RNA3'P_cycl/enolpyr_Trfase_a/b"/>
</dbReference>
<comment type="pathway">
    <text evidence="1 7">Metabolic intermediate biosynthesis; chorismate biosynthesis; chorismate from D-erythrose 4-phosphate and phosphoenolpyruvate: step 6/7.</text>
</comment>
<feature type="binding site" evidence="7">
    <location>
        <position position="170"/>
    </location>
    <ligand>
        <name>phosphoenolpyruvate</name>
        <dbReference type="ChEBI" id="CHEBI:58702"/>
    </ligand>
</feature>
<comment type="subunit">
    <text evidence="7">Monomer.</text>
</comment>
<feature type="binding site" evidence="7">
    <location>
        <position position="170"/>
    </location>
    <ligand>
        <name>3-phosphoshikimate</name>
        <dbReference type="ChEBI" id="CHEBI:145989"/>
    </ligand>
</feature>
<feature type="binding site" evidence="7">
    <location>
        <position position="169"/>
    </location>
    <ligand>
        <name>3-phosphoshikimate</name>
        <dbReference type="ChEBI" id="CHEBI:145989"/>
    </ligand>
</feature>
<dbReference type="Pfam" id="PF00275">
    <property type="entry name" value="EPSP_synthase"/>
    <property type="match status" value="1"/>
</dbReference>
<dbReference type="Gene3D" id="3.65.10.10">
    <property type="entry name" value="Enolpyruvate transferase domain"/>
    <property type="match status" value="2"/>
</dbReference>
<protein>
    <recommendedName>
        <fullName evidence="7">3-phosphoshikimate 1-carboxyvinyltransferase</fullName>
        <ecNumber evidence="7">2.5.1.19</ecNumber>
    </recommendedName>
    <alternativeName>
        <fullName evidence="7">5-enolpyruvylshikimate-3-phosphate synthase</fullName>
        <shortName evidence="7">EPSP synthase</shortName>
        <shortName evidence="7">EPSPS</shortName>
    </alternativeName>
</protein>
<dbReference type="PANTHER" id="PTHR21090">
    <property type="entry name" value="AROM/DEHYDROQUINATE SYNTHASE"/>
    <property type="match status" value="1"/>
</dbReference>
<dbReference type="HAMAP" id="MF_00210">
    <property type="entry name" value="EPSP_synth"/>
    <property type="match status" value="1"/>
</dbReference>
<sequence>MNATIEAGPLTGELDAPSSKSEAHRLLVCAAFAPGLTDVSCATSSDDIEATASCLEALGARIARTRGGFRVRPVPGTSATDNLPEARRGALLDCGESGSTLRFLLPVVAALGCDARLTGRGRLPERPLSPLYEELEAHGARLSGQGSLPLSVGGRLEPGRFFLPGDVSSQFVTGLLLAAPLLRAPVEVVVAEPVESAPYIDITVSALRTFGVEVSEGGALTDGGRPARSYVVCAPGGYVTPGEVSVGGDWSNAAFWLAAGAIGEEGVAVRGLDLASAQGDRQILAALALLGARVLRRPGGAACERERLRGRELDVSSCPDLVPPLAAVAAVAEGTTRVRGAARLRIKESDRLETVSAAIRSLGGRARAVDDGLVIEGVPELAGGTVDAANDHRIAMMASILASRCSGPVTVLGAECVAKSYPAFFEDLAALGGIVRKER</sequence>
<feature type="binding site" evidence="7">
    <location>
        <position position="126"/>
    </location>
    <ligand>
        <name>phosphoenolpyruvate</name>
        <dbReference type="ChEBI" id="CHEBI:58702"/>
    </ligand>
</feature>
<dbReference type="GO" id="GO:0003866">
    <property type="term" value="F:3-phosphoshikimate 1-carboxyvinyltransferase activity"/>
    <property type="evidence" value="ECO:0007669"/>
    <property type="project" value="UniProtKB-UniRule"/>
</dbReference>
<dbReference type="RefSeq" id="WP_274959655.1">
    <property type="nucleotide sequence ID" value="NZ_DYWQ01000153.1"/>
</dbReference>
<evidence type="ECO:0000313" key="10">
    <source>
        <dbReference type="Proteomes" id="UP000697330"/>
    </source>
</evidence>
<comment type="caution">
    <text evidence="7">Lacks conserved residue(s) required for the propagation of feature annotation.</text>
</comment>
<evidence type="ECO:0000313" key="9">
    <source>
        <dbReference type="EMBL" id="HJF46076.1"/>
    </source>
</evidence>
<keyword evidence="7" id="KW-0963">Cytoplasm</keyword>
<keyword evidence="3 7" id="KW-0028">Amino-acid biosynthesis</keyword>
<feature type="binding site" evidence="7">
    <location>
        <position position="419"/>
    </location>
    <ligand>
        <name>phosphoenolpyruvate</name>
        <dbReference type="ChEBI" id="CHEBI:58702"/>
    </ligand>
</feature>
<dbReference type="Proteomes" id="UP000697330">
    <property type="component" value="Unassembled WGS sequence"/>
</dbReference>
<organism evidence="9 10">
    <name type="scientific">Thermophilibacter provencensis</name>
    <dbReference type="NCBI Taxonomy" id="1852386"/>
    <lineage>
        <taxon>Bacteria</taxon>
        <taxon>Bacillati</taxon>
        <taxon>Actinomycetota</taxon>
        <taxon>Coriobacteriia</taxon>
        <taxon>Coriobacteriales</taxon>
        <taxon>Atopobiaceae</taxon>
        <taxon>Thermophilibacter</taxon>
    </lineage>
</organism>
<dbReference type="AlphaFoldDB" id="A0A921KNW9"/>
<feature type="binding site" evidence="7">
    <location>
        <position position="347"/>
    </location>
    <ligand>
        <name>3-phosphoshikimate</name>
        <dbReference type="ChEBI" id="CHEBI:145989"/>
    </ligand>
</feature>
<dbReference type="PIRSF" id="PIRSF000505">
    <property type="entry name" value="EPSPS"/>
    <property type="match status" value="1"/>
</dbReference>
<evidence type="ECO:0000256" key="3">
    <source>
        <dbReference type="ARBA" id="ARBA00022605"/>
    </source>
</evidence>
<dbReference type="InterPro" id="IPR036968">
    <property type="entry name" value="Enolpyruvate_Tfrase_sf"/>
</dbReference>
<comment type="similarity">
    <text evidence="2 7">Belongs to the EPSP synthase family.</text>
</comment>
<proteinExistence type="inferred from homology"/>
<comment type="function">
    <text evidence="7">Catalyzes the transfer of the enolpyruvyl moiety of phosphoenolpyruvate (PEP) to the 5-hydroxyl of shikimate-3-phosphate (S3P) to produce enolpyruvyl shikimate-3-phosphate and inorganic phosphate.</text>
</comment>
<evidence type="ECO:0000256" key="6">
    <source>
        <dbReference type="ARBA" id="ARBA00044633"/>
    </source>
</evidence>
<dbReference type="GO" id="GO:0009073">
    <property type="term" value="P:aromatic amino acid family biosynthetic process"/>
    <property type="evidence" value="ECO:0007669"/>
    <property type="project" value="UniProtKB-KW"/>
</dbReference>
<dbReference type="EMBL" id="DYWQ01000153">
    <property type="protein sequence ID" value="HJF46076.1"/>
    <property type="molecule type" value="Genomic_DNA"/>
</dbReference>
<feature type="binding site" evidence="7">
    <location>
        <position position="98"/>
    </location>
    <ligand>
        <name>phosphoenolpyruvate</name>
        <dbReference type="ChEBI" id="CHEBI:58702"/>
    </ligand>
</feature>
<gene>
    <name evidence="7 9" type="primary">aroA</name>
    <name evidence="9" type="ORF">K8U72_09910</name>
</gene>
<feature type="binding site" evidence="7">
    <location>
        <position position="393"/>
    </location>
    <ligand>
        <name>phosphoenolpyruvate</name>
        <dbReference type="ChEBI" id="CHEBI:58702"/>
    </ligand>
</feature>
<dbReference type="InterPro" id="IPR006264">
    <property type="entry name" value="EPSP_synthase"/>
</dbReference>
<comment type="subcellular location">
    <subcellularLocation>
        <location evidence="7">Cytoplasm</location>
    </subcellularLocation>
</comment>
<dbReference type="PROSITE" id="PS00885">
    <property type="entry name" value="EPSP_SYNTHASE_2"/>
    <property type="match status" value="1"/>
</dbReference>
<feature type="binding site" evidence="7">
    <location>
        <position position="351"/>
    </location>
    <ligand>
        <name>phosphoenolpyruvate</name>
        <dbReference type="ChEBI" id="CHEBI:58702"/>
    </ligand>
</feature>
<feature type="binding site" evidence="7">
    <location>
        <position position="196"/>
    </location>
    <ligand>
        <name>3-phosphoshikimate</name>
        <dbReference type="ChEBI" id="CHEBI:145989"/>
    </ligand>
</feature>
<reference evidence="9" key="1">
    <citation type="journal article" date="2021" name="PeerJ">
        <title>Extensive microbial diversity within the chicken gut microbiome revealed by metagenomics and culture.</title>
        <authorList>
            <person name="Gilroy R."/>
            <person name="Ravi A."/>
            <person name="Getino M."/>
            <person name="Pursley I."/>
            <person name="Horton D.L."/>
            <person name="Alikhan N.F."/>
            <person name="Baker D."/>
            <person name="Gharbi K."/>
            <person name="Hall N."/>
            <person name="Watson M."/>
            <person name="Adriaenssens E.M."/>
            <person name="Foster-Nyarko E."/>
            <person name="Jarju S."/>
            <person name="Secka A."/>
            <person name="Antonio M."/>
            <person name="Oren A."/>
            <person name="Chaudhuri R.R."/>
            <person name="La Ragione R."/>
            <person name="Hildebrand F."/>
            <person name="Pallen M.J."/>
        </authorList>
    </citation>
    <scope>NUCLEOTIDE SEQUENCE</scope>
    <source>
        <strain evidence="9">CHK124-7917</strain>
    </source>
</reference>
<dbReference type="SUPFAM" id="SSF55205">
    <property type="entry name" value="EPT/RTPC-like"/>
    <property type="match status" value="1"/>
</dbReference>
<dbReference type="GO" id="GO:0009423">
    <property type="term" value="P:chorismate biosynthetic process"/>
    <property type="evidence" value="ECO:0007669"/>
    <property type="project" value="UniProtKB-UniRule"/>
</dbReference>
<feature type="binding site" evidence="7">
    <location>
        <position position="21"/>
    </location>
    <ligand>
        <name>3-phosphoshikimate</name>
        <dbReference type="ChEBI" id="CHEBI:145989"/>
    </ligand>
</feature>
<comment type="caution">
    <text evidence="9">The sequence shown here is derived from an EMBL/GenBank/DDBJ whole genome shotgun (WGS) entry which is preliminary data.</text>
</comment>
<feature type="binding site" evidence="7">
    <location>
        <position position="25"/>
    </location>
    <ligand>
        <name>3-phosphoshikimate</name>
        <dbReference type="ChEBI" id="CHEBI:145989"/>
    </ligand>
</feature>
<evidence type="ECO:0000256" key="1">
    <source>
        <dbReference type="ARBA" id="ARBA00004811"/>
    </source>
</evidence>
<dbReference type="InterPro" id="IPR023193">
    <property type="entry name" value="EPSP_synthase_CS"/>
</dbReference>
<dbReference type="GO" id="GO:0008652">
    <property type="term" value="P:amino acid biosynthetic process"/>
    <property type="evidence" value="ECO:0007669"/>
    <property type="project" value="UniProtKB-KW"/>
</dbReference>
<feature type="binding site" evidence="7">
    <location>
        <position position="168"/>
    </location>
    <ligand>
        <name>3-phosphoshikimate</name>
        <dbReference type="ChEBI" id="CHEBI:145989"/>
    </ligand>
</feature>
<feature type="domain" description="Enolpyruvate transferase" evidence="8">
    <location>
        <begin position="8"/>
        <end position="428"/>
    </location>
</feature>
<keyword evidence="5 7" id="KW-0057">Aromatic amino acid biosynthesis</keyword>
<name>A0A921KNW9_9ACTN</name>
<feature type="active site" description="Proton acceptor" evidence="7">
    <location>
        <position position="320"/>
    </location>
</feature>
<feature type="binding site" evidence="7">
    <location>
        <position position="20"/>
    </location>
    <ligand>
        <name>3-phosphoshikimate</name>
        <dbReference type="ChEBI" id="CHEBI:145989"/>
    </ligand>
</feature>
<evidence type="ECO:0000256" key="2">
    <source>
        <dbReference type="ARBA" id="ARBA00009948"/>
    </source>
</evidence>
<accession>A0A921KNW9</accession>
<dbReference type="NCBIfam" id="TIGR01356">
    <property type="entry name" value="aroA"/>
    <property type="match status" value="1"/>
</dbReference>
<reference evidence="9" key="2">
    <citation type="submission" date="2021-09" db="EMBL/GenBank/DDBJ databases">
        <authorList>
            <person name="Gilroy R."/>
        </authorList>
    </citation>
    <scope>NUCLEOTIDE SEQUENCE</scope>
    <source>
        <strain evidence="9">CHK124-7917</strain>
    </source>
</reference>
<dbReference type="GO" id="GO:0005737">
    <property type="term" value="C:cytoplasm"/>
    <property type="evidence" value="ECO:0007669"/>
    <property type="project" value="UniProtKB-SubCell"/>
</dbReference>